<dbReference type="Proteomes" id="UP000600918">
    <property type="component" value="Unassembled WGS sequence"/>
</dbReference>
<sequence length="220" mass="25434">MFTKGAKAVEMLSEHETNDIFKSQILHLLVGFVLEVLYQYALKNGFNIACSRNGVIPFEDVPEEVWKTSGDKIAKSVFYSLLGIKYFSLQEVIQFLEEMVVSLYKLWGIWWVTEFSSPAPVQEKELNLLTSDDISFKVLETLKTTSDLPTFGNTHDFSIWGITRSHREPGQDCMGADEAEQFRVSLFSHRVKYNLHEIQRLLNSRGRQMTRRTVAWQRNS</sequence>
<comment type="caution">
    <text evidence="1">The sequence shown here is derived from an EMBL/GenBank/DDBJ whole genome shotgun (WGS) entry which is preliminary data.</text>
</comment>
<keyword evidence="2" id="KW-1185">Reference proteome</keyword>
<proteinExistence type="predicted"/>
<dbReference type="EMBL" id="JACSDY010000018">
    <property type="protein sequence ID" value="KAF7400232.1"/>
    <property type="molecule type" value="Genomic_DNA"/>
</dbReference>
<accession>A0A834N8L9</accession>
<organism evidence="1 2">
    <name type="scientific">Vespula pensylvanica</name>
    <name type="common">Western yellow jacket</name>
    <name type="synonym">Wasp</name>
    <dbReference type="NCBI Taxonomy" id="30213"/>
    <lineage>
        <taxon>Eukaryota</taxon>
        <taxon>Metazoa</taxon>
        <taxon>Ecdysozoa</taxon>
        <taxon>Arthropoda</taxon>
        <taxon>Hexapoda</taxon>
        <taxon>Insecta</taxon>
        <taxon>Pterygota</taxon>
        <taxon>Neoptera</taxon>
        <taxon>Endopterygota</taxon>
        <taxon>Hymenoptera</taxon>
        <taxon>Apocrita</taxon>
        <taxon>Aculeata</taxon>
        <taxon>Vespoidea</taxon>
        <taxon>Vespidae</taxon>
        <taxon>Vespinae</taxon>
        <taxon>Vespula</taxon>
    </lineage>
</organism>
<gene>
    <name evidence="1" type="ORF">H0235_015969</name>
</gene>
<evidence type="ECO:0000313" key="1">
    <source>
        <dbReference type="EMBL" id="KAF7400232.1"/>
    </source>
</evidence>
<evidence type="ECO:0000313" key="2">
    <source>
        <dbReference type="Proteomes" id="UP000600918"/>
    </source>
</evidence>
<protein>
    <submittedName>
        <fullName evidence="1">Uncharacterized protein</fullName>
    </submittedName>
</protein>
<reference evidence="1" key="1">
    <citation type="journal article" date="2020" name="G3 (Bethesda)">
        <title>High-Quality Assemblies for Three Invasive Social Wasps from the &lt;i&gt;Vespula&lt;/i&gt; Genus.</title>
        <authorList>
            <person name="Harrop T.W.R."/>
            <person name="Guhlin J."/>
            <person name="McLaughlin G.M."/>
            <person name="Permina E."/>
            <person name="Stockwell P."/>
            <person name="Gilligan J."/>
            <person name="Le Lec M.F."/>
            <person name="Gruber M.A.M."/>
            <person name="Quinn O."/>
            <person name="Lovegrove M."/>
            <person name="Duncan E.J."/>
            <person name="Remnant E.J."/>
            <person name="Van Eeckhoven J."/>
            <person name="Graham B."/>
            <person name="Knapp R.A."/>
            <person name="Langford K.W."/>
            <person name="Kronenberg Z."/>
            <person name="Press M.O."/>
            <person name="Eacker S.M."/>
            <person name="Wilson-Rankin E.E."/>
            <person name="Purcell J."/>
            <person name="Lester P.J."/>
            <person name="Dearden P.K."/>
        </authorList>
    </citation>
    <scope>NUCLEOTIDE SEQUENCE</scope>
    <source>
        <strain evidence="1">Volc-1</strain>
    </source>
</reference>
<dbReference type="AlphaFoldDB" id="A0A834N8L9"/>
<name>A0A834N8L9_VESPE</name>